<dbReference type="AlphaFoldDB" id="A0A963YMZ0"/>
<evidence type="ECO:0000313" key="3">
    <source>
        <dbReference type="Proteomes" id="UP000708298"/>
    </source>
</evidence>
<feature type="region of interest" description="Disordered" evidence="1">
    <location>
        <begin position="305"/>
        <end position="373"/>
    </location>
</feature>
<dbReference type="Pfam" id="PF13432">
    <property type="entry name" value="TPR_16"/>
    <property type="match status" value="1"/>
</dbReference>
<evidence type="ECO:0000256" key="1">
    <source>
        <dbReference type="SAM" id="MobiDB-lite"/>
    </source>
</evidence>
<protein>
    <submittedName>
        <fullName evidence="2">Tetratricopeptide repeat protein</fullName>
    </submittedName>
</protein>
<dbReference type="InterPro" id="IPR052943">
    <property type="entry name" value="TMTC_O-mannosyl-trnsfr"/>
</dbReference>
<proteinExistence type="predicted"/>
<dbReference type="SMART" id="SM00028">
    <property type="entry name" value="TPR"/>
    <property type="match status" value="4"/>
</dbReference>
<feature type="compositionally biased region" description="Basic and acidic residues" evidence="1">
    <location>
        <begin position="344"/>
        <end position="360"/>
    </location>
</feature>
<organism evidence="2 3">
    <name type="scientific">Acidisoma silvae</name>
    <dbReference type="NCBI Taxonomy" id="2802396"/>
    <lineage>
        <taxon>Bacteria</taxon>
        <taxon>Pseudomonadati</taxon>
        <taxon>Pseudomonadota</taxon>
        <taxon>Alphaproteobacteria</taxon>
        <taxon>Acetobacterales</taxon>
        <taxon>Acidocellaceae</taxon>
        <taxon>Acidisoma</taxon>
    </lineage>
</organism>
<evidence type="ECO:0000313" key="2">
    <source>
        <dbReference type="EMBL" id="MCB8873838.1"/>
    </source>
</evidence>
<dbReference type="InterPro" id="IPR011990">
    <property type="entry name" value="TPR-like_helical_dom_sf"/>
</dbReference>
<dbReference type="RefSeq" id="WP_227319515.1">
    <property type="nucleotide sequence ID" value="NZ_JAESVB010000001.1"/>
</dbReference>
<comment type="caution">
    <text evidence="2">The sequence shown here is derived from an EMBL/GenBank/DDBJ whole genome shotgun (WGS) entry which is preliminary data.</text>
</comment>
<dbReference type="EMBL" id="JAESVB010000001">
    <property type="protein sequence ID" value="MCB8873838.1"/>
    <property type="molecule type" value="Genomic_DNA"/>
</dbReference>
<gene>
    <name evidence="2" type="ORF">ASILVAE211_01495</name>
</gene>
<dbReference type="Gene3D" id="1.25.40.10">
    <property type="entry name" value="Tetratricopeptide repeat domain"/>
    <property type="match status" value="3"/>
</dbReference>
<sequence length="373" mass="40077">MDGDCSCGSGLRWQRCCGWRPVDRTGPRALARLQPLTDEAARLIAAGQSAEGEALLLDALDLGPDHLPALLHLAALRLAQQQAPAAEMLWQRVLRLTPNHLAATLSLGTSLLGRGKLAEAEAQARNAIRIAPESPAAHNLMGMILTEDNRPQIGEYHYRRVLALSAARDPILLANLAWNLKAQGRMEEARRLYRDSLGMAPTVRQTLLGFARLEEADRQFDAARAVLDVSDIAYPNDPQVRLARAVLLGRTGQREEAIALIDRLAEGAGLGPAELLEKGRLLDKLGRFEDAWAAFAAGQAAGHDAIRPDLSGRGGGGDDRASAGIFHGLPPQPSAQGRPARGRSAADLHSRLPSVRHDAGGTEPVGPSHDRRR</sequence>
<dbReference type="Pfam" id="PF14559">
    <property type="entry name" value="TPR_19"/>
    <property type="match status" value="1"/>
</dbReference>
<keyword evidence="3" id="KW-1185">Reference proteome</keyword>
<name>A0A963YMZ0_9PROT</name>
<reference evidence="2" key="2">
    <citation type="submission" date="2021-01" db="EMBL/GenBank/DDBJ databases">
        <authorList>
            <person name="Mieszkin S."/>
            <person name="Pouder E."/>
            <person name="Alain K."/>
        </authorList>
    </citation>
    <scope>NUCLEOTIDE SEQUENCE</scope>
    <source>
        <strain evidence="2">HW T2.11</strain>
    </source>
</reference>
<reference evidence="2" key="1">
    <citation type="journal article" date="2021" name="Microorganisms">
        <title>Acidisoma silvae sp. nov. and Acidisomacellulosilytica sp. nov., Two Acidophilic Bacteria Isolated from Decaying Wood, Hydrolyzing Cellulose and Producing Poly-3-hydroxybutyrate.</title>
        <authorList>
            <person name="Mieszkin S."/>
            <person name="Pouder E."/>
            <person name="Uroz S."/>
            <person name="Simon-Colin C."/>
            <person name="Alain K."/>
        </authorList>
    </citation>
    <scope>NUCLEOTIDE SEQUENCE</scope>
    <source>
        <strain evidence="2">HW T2.11</strain>
    </source>
</reference>
<dbReference type="InterPro" id="IPR019734">
    <property type="entry name" value="TPR_rpt"/>
</dbReference>
<dbReference type="PANTHER" id="PTHR44809:SF1">
    <property type="entry name" value="PROTEIN O-MANNOSYL-TRANSFERASE TMTC1"/>
    <property type="match status" value="1"/>
</dbReference>
<accession>A0A963YMZ0</accession>
<dbReference type="PANTHER" id="PTHR44809">
    <property type="match status" value="1"/>
</dbReference>
<dbReference type="SUPFAM" id="SSF48452">
    <property type="entry name" value="TPR-like"/>
    <property type="match status" value="2"/>
</dbReference>
<dbReference type="Proteomes" id="UP000708298">
    <property type="component" value="Unassembled WGS sequence"/>
</dbReference>